<organism evidence="2 3">
    <name type="scientific">Suillus discolor</name>
    <dbReference type="NCBI Taxonomy" id="1912936"/>
    <lineage>
        <taxon>Eukaryota</taxon>
        <taxon>Fungi</taxon>
        <taxon>Dikarya</taxon>
        <taxon>Basidiomycota</taxon>
        <taxon>Agaricomycotina</taxon>
        <taxon>Agaricomycetes</taxon>
        <taxon>Agaricomycetidae</taxon>
        <taxon>Boletales</taxon>
        <taxon>Suillineae</taxon>
        <taxon>Suillaceae</taxon>
        <taxon>Suillus</taxon>
    </lineage>
</organism>
<gene>
    <name evidence="2" type="ORF">F5147DRAFT_763358</name>
</gene>
<dbReference type="EMBL" id="JABBWM010000065">
    <property type="protein sequence ID" value="KAG2097496.1"/>
    <property type="molecule type" value="Genomic_DNA"/>
</dbReference>
<evidence type="ECO:0008006" key="4">
    <source>
        <dbReference type="Google" id="ProtNLM"/>
    </source>
</evidence>
<evidence type="ECO:0000256" key="1">
    <source>
        <dbReference type="ARBA" id="ARBA00022801"/>
    </source>
</evidence>
<dbReference type="SUPFAM" id="SSF53474">
    <property type="entry name" value="alpha/beta-Hydrolases"/>
    <property type="match status" value="1"/>
</dbReference>
<comment type="caution">
    <text evidence="2">The sequence shown here is derived from an EMBL/GenBank/DDBJ whole genome shotgun (WGS) entry which is preliminary data.</text>
</comment>
<dbReference type="InterPro" id="IPR029058">
    <property type="entry name" value="AB_hydrolase_fold"/>
</dbReference>
<keyword evidence="1" id="KW-0378">Hydrolase</keyword>
<protein>
    <recommendedName>
        <fullName evidence="4">Proline iminopeptidase</fullName>
    </recommendedName>
</protein>
<dbReference type="GO" id="GO:0008233">
    <property type="term" value="F:peptidase activity"/>
    <property type="evidence" value="ECO:0007669"/>
    <property type="project" value="InterPro"/>
</dbReference>
<evidence type="ECO:0000313" key="3">
    <source>
        <dbReference type="Proteomes" id="UP000823399"/>
    </source>
</evidence>
<dbReference type="OrthoDB" id="190201at2759"/>
<accession>A0A9P7EY76</accession>
<reference evidence="2" key="1">
    <citation type="journal article" date="2020" name="New Phytol.">
        <title>Comparative genomics reveals dynamic genome evolution in host specialist ectomycorrhizal fungi.</title>
        <authorList>
            <person name="Lofgren L.A."/>
            <person name="Nguyen N.H."/>
            <person name="Vilgalys R."/>
            <person name="Ruytinx J."/>
            <person name="Liao H.L."/>
            <person name="Branco S."/>
            <person name="Kuo A."/>
            <person name="LaButti K."/>
            <person name="Lipzen A."/>
            <person name="Andreopoulos W."/>
            <person name="Pangilinan J."/>
            <person name="Riley R."/>
            <person name="Hundley H."/>
            <person name="Na H."/>
            <person name="Barry K."/>
            <person name="Grigoriev I.V."/>
            <person name="Stajich J.E."/>
            <person name="Kennedy P.G."/>
        </authorList>
    </citation>
    <scope>NUCLEOTIDE SEQUENCE</scope>
    <source>
        <strain evidence="2">FC423</strain>
    </source>
</reference>
<dbReference type="PRINTS" id="PR00793">
    <property type="entry name" value="PROAMNOPTASE"/>
</dbReference>
<dbReference type="RefSeq" id="XP_041288530.1">
    <property type="nucleotide sequence ID" value="XM_041440635.1"/>
</dbReference>
<keyword evidence="3" id="KW-1185">Reference proteome</keyword>
<dbReference type="Proteomes" id="UP000823399">
    <property type="component" value="Unassembled WGS sequence"/>
</dbReference>
<evidence type="ECO:0000313" key="2">
    <source>
        <dbReference type="EMBL" id="KAG2097496.1"/>
    </source>
</evidence>
<dbReference type="AlphaFoldDB" id="A0A9P7EY76"/>
<proteinExistence type="predicted"/>
<name>A0A9P7EY76_9AGAM</name>
<dbReference type="Gene3D" id="3.40.50.1820">
    <property type="entry name" value="alpha/beta hydrolase"/>
    <property type="match status" value="1"/>
</dbReference>
<sequence length="102" mass="11194">MGGDLASGAHPLIVLHGGPGVSREYMTPLAEIHNKYRHQQVHFEGVADKPKEFWTVDLFVDELENLVAHPQVGVQNGFALLGHSWGAMLVAHYASHRYPGAI</sequence>
<dbReference type="GO" id="GO:0006508">
    <property type="term" value="P:proteolysis"/>
    <property type="evidence" value="ECO:0007669"/>
    <property type="project" value="InterPro"/>
</dbReference>
<dbReference type="GeneID" id="64702894"/>
<dbReference type="InterPro" id="IPR002410">
    <property type="entry name" value="Peptidase_S33"/>
</dbReference>